<evidence type="ECO:0000313" key="3">
    <source>
        <dbReference type="EMBL" id="EIJ70133.1"/>
    </source>
</evidence>
<feature type="domain" description="Trimeric autotransporter adhesin YadA-like head" evidence="1">
    <location>
        <begin position="464"/>
        <end position="488"/>
    </location>
</feature>
<feature type="domain" description="Trimeric autotransporter adhesin YadA-like head" evidence="1">
    <location>
        <begin position="662"/>
        <end position="686"/>
    </location>
</feature>
<dbReference type="Proteomes" id="UP000006457">
    <property type="component" value="Unassembled WGS sequence"/>
</dbReference>
<dbReference type="InterPro" id="IPR008635">
    <property type="entry name" value="Coiled_stalk_dom"/>
</dbReference>
<dbReference type="EMBL" id="AJSX01000022">
    <property type="protein sequence ID" value="EIJ70133.1"/>
    <property type="molecule type" value="Genomic_DNA"/>
</dbReference>
<feature type="domain" description="Trimeric autotransporter adhesin YadA-like head" evidence="1">
    <location>
        <begin position="583"/>
        <end position="606"/>
    </location>
</feature>
<feature type="domain" description="Trimeric autotransporter adhesin YadA-like head" evidence="1">
    <location>
        <begin position="340"/>
        <end position="364"/>
    </location>
</feature>
<dbReference type="CDD" id="cd12820">
    <property type="entry name" value="LbR_YadA-like"/>
    <property type="match status" value="3"/>
</dbReference>
<dbReference type="RefSeq" id="WP_005760040.1">
    <property type="nucleotide sequence ID" value="NZ_AJSX01000022.1"/>
</dbReference>
<feature type="domain" description="Trimeric autotransporter adhesin YadA-like head" evidence="1">
    <location>
        <begin position="367"/>
        <end position="392"/>
    </location>
</feature>
<dbReference type="Gene3D" id="2.150.10.10">
    <property type="entry name" value="Serralysin-like metalloprotease, C-terminal"/>
    <property type="match status" value="5"/>
</dbReference>
<dbReference type="InterPro" id="IPR008640">
    <property type="entry name" value="Adhesin_Head_dom"/>
</dbReference>
<accession>I3DEJ0</accession>
<feature type="domain" description="Trimeric autotransporter adhesin YadA-like head" evidence="1">
    <location>
        <begin position="243"/>
        <end position="265"/>
    </location>
</feature>
<proteinExistence type="predicted"/>
<feature type="domain" description="Trimeric autotransporter adhesin YadA-like head" evidence="1">
    <location>
        <begin position="285"/>
        <end position="300"/>
    </location>
</feature>
<dbReference type="Pfam" id="PF05662">
    <property type="entry name" value="YadA_stalk"/>
    <property type="match status" value="1"/>
</dbReference>
<evidence type="ECO:0000259" key="1">
    <source>
        <dbReference type="Pfam" id="PF05658"/>
    </source>
</evidence>
<dbReference type="OrthoDB" id="1631723at2"/>
<dbReference type="AlphaFoldDB" id="I3DEJ0"/>
<feature type="domain" description="Trimeric autotransporter adhesin YadA-like head" evidence="1">
    <location>
        <begin position="190"/>
        <end position="211"/>
    </location>
</feature>
<dbReference type="SUPFAM" id="SSF101967">
    <property type="entry name" value="Adhesin YadA, collagen-binding domain"/>
    <property type="match status" value="3"/>
</dbReference>
<keyword evidence="4" id="KW-1185">Reference proteome</keyword>
<reference evidence="3 4" key="1">
    <citation type="submission" date="2012-03" db="EMBL/GenBank/DDBJ databases">
        <authorList>
            <person name="Harkins D.M."/>
            <person name="Madupu R."/>
            <person name="Durkin A.S."/>
            <person name="Torralba M."/>
            <person name="Methe B."/>
            <person name="Sutton G.G."/>
            <person name="Nelson K.E."/>
        </authorList>
    </citation>
    <scope>NUCLEOTIDE SEQUENCE [LARGE SCALE GENOMIC DNA]</scope>
    <source>
        <strain evidence="3 4">CCUG 2042</strain>
    </source>
</reference>
<feature type="domain" description="Trimeric autotransporter adhesin YadA-like stalk" evidence="2">
    <location>
        <begin position="752"/>
        <end position="794"/>
    </location>
</feature>
<feature type="domain" description="Trimeric autotransporter adhesin YadA-like head" evidence="1">
    <location>
        <begin position="408"/>
        <end position="434"/>
    </location>
</feature>
<evidence type="ECO:0000259" key="2">
    <source>
        <dbReference type="Pfam" id="PF05662"/>
    </source>
</evidence>
<sequence>MPSAFAYSGLNGGTSINNDTLDTERYIYTSENGRYVYLAPAKSDVILGSRTYRTVLDTDGYTRQVTDSTYTASNTYTNAYNYGNPYSAYYAGTNYEDNTNVSYTRYYGAAGKNTIEYSDTLSGSGVDLTFSLPNSDYVVRASNNTVGHGAASVAIGNESIATNGSVSIGDYAYAYAIGGPNNNGDNAGLTTAIGTYSVAKGAAATALGAGSLAQGNGSTAVGRQSAAIGTYAQSFGSMANSIGNSSNAIGQSATALGAQSIAIGSANISAYSTTSSAGLYQPFESAQALGERSIAFGGGATAGTTVQNTTTGKISNKSITYIDSVDIDTGKETTKTGEQGADAISIGHYAKARRDNSIAMGAHATVSGTDGMALGSYSNASGYNTVAIGANADASGHYASALGVASNAKGFESLALGFGAYSGGSNSIAGGNSSAALGKNAIALGSEAKAESLGTMALGTKADAKGDYAMAFGQSANALEKQAVAIGSTSNAAKADTIAIGTSAQATAVNTAAIGSYSASSAANAFAAGVSSQATGAGATAIGYAAKATAKNAIAIGGDDDSTTASATASGEASIAIGDQAIATGTNSISIGTKNKVTANKAVAIGDPTDITGEGSFSLGNDNGTEDAGTAFAATNSGIFGNNNKVTSGDAIRVIGNSNTVTGSNSMVIGNSNTVSTENTFVLGNNVTSTAARSVILGDKSGYTEKGTSTEGLSTDYTSGMVNGYSHNFAGGASNVGVVSVGTAGSSVETRRIQNVAPGLISNTSTDAINGSQLYAVVEEVNKGFNLSVDKTGSGTSSTTVSAKTAGSDGFGVTVIGTPGAADSTGAITTDYSVDLNDKTKQTITNNTTNITNNANNISKLQKGFNVKAGETTTNVALGGETEPTVEFKSGNNNMDVALTDKTVTYTVNTENVINNINNATNTPVTNISAKFGVTAESGDQKDVTLTKDNVPTVKFVGDGNIIKSETNTDGVKYSVDETNLNTFITNNETVKAAKTVVKQGQNVKVEETKGENGESIYTVSTDLSKLGSMSGFNATSNGSEDAAKKANIQDSDTVNFVDGTRTTATTTTKTASDGSTTGIDVSYDLNDETKTKIDNA</sequence>
<dbReference type="PATRIC" id="fig|1095749.3.peg.848"/>
<evidence type="ECO:0000313" key="4">
    <source>
        <dbReference type="Proteomes" id="UP000006457"/>
    </source>
</evidence>
<feature type="domain" description="Trimeric autotransporter adhesin YadA-like head" evidence="1">
    <location>
        <begin position="436"/>
        <end position="462"/>
    </location>
</feature>
<dbReference type="GO" id="GO:0019867">
    <property type="term" value="C:outer membrane"/>
    <property type="evidence" value="ECO:0007669"/>
    <property type="project" value="InterPro"/>
</dbReference>
<dbReference type="eggNOG" id="COG5295">
    <property type="taxonomic scope" value="Bacteria"/>
</dbReference>
<feature type="domain" description="Trimeric autotransporter adhesin YadA-like head" evidence="1">
    <location>
        <begin position="566"/>
        <end position="581"/>
    </location>
</feature>
<gene>
    <name evidence="3" type="ORF">HMPREF1052_1519</name>
</gene>
<feature type="domain" description="Trimeric autotransporter adhesin YadA-like head" evidence="1">
    <location>
        <begin position="534"/>
        <end position="558"/>
    </location>
</feature>
<name>I3DEJ0_9PAST</name>
<feature type="domain" description="Trimeric autotransporter adhesin YadA-like head" evidence="1">
    <location>
        <begin position="494"/>
        <end position="518"/>
    </location>
</feature>
<dbReference type="Pfam" id="PF05658">
    <property type="entry name" value="YadA_head"/>
    <property type="match status" value="13"/>
</dbReference>
<protein>
    <submittedName>
        <fullName evidence="3">Hemagglutinin</fullName>
    </submittedName>
</protein>
<comment type="caution">
    <text evidence="3">The sequence shown here is derived from an EMBL/GenBank/DDBJ whole genome shotgun (WGS) entry which is preliminary data.</text>
</comment>
<dbReference type="InterPro" id="IPR011049">
    <property type="entry name" value="Serralysin-like_metalloprot_C"/>
</dbReference>
<organism evidence="3 4">
    <name type="scientific">Pasteurella bettyae CCUG 2042</name>
    <dbReference type="NCBI Taxonomy" id="1095749"/>
    <lineage>
        <taxon>Bacteria</taxon>
        <taxon>Pseudomonadati</taxon>
        <taxon>Pseudomonadota</taxon>
        <taxon>Gammaproteobacteria</taxon>
        <taxon>Pasteurellales</taxon>
        <taxon>Pasteurellaceae</taxon>
        <taxon>Pasteurella</taxon>
    </lineage>
</organism>